<keyword evidence="4" id="KW-1185">Reference proteome</keyword>
<protein>
    <submittedName>
        <fullName evidence="3">Uncharacterized protein</fullName>
    </submittedName>
</protein>
<dbReference type="PROSITE" id="PS50853">
    <property type="entry name" value="FN3"/>
    <property type="match status" value="1"/>
</dbReference>
<name>A0A3S3PX21_9ACAR</name>
<dbReference type="PROSITE" id="PS50835">
    <property type="entry name" value="IG_LIKE"/>
    <property type="match status" value="1"/>
</dbReference>
<feature type="non-terminal residue" evidence="3">
    <location>
        <position position="1"/>
    </location>
</feature>
<dbReference type="OrthoDB" id="6430706at2759"/>
<dbReference type="Proteomes" id="UP000285301">
    <property type="component" value="Unassembled WGS sequence"/>
</dbReference>
<reference evidence="3 4" key="1">
    <citation type="journal article" date="2018" name="Gigascience">
        <title>Genomes of trombidid mites reveal novel predicted allergens and laterally-transferred genes associated with secondary metabolism.</title>
        <authorList>
            <person name="Dong X."/>
            <person name="Chaisiri K."/>
            <person name="Xia D."/>
            <person name="Armstrong S.D."/>
            <person name="Fang Y."/>
            <person name="Donnelly M.J."/>
            <person name="Kadowaki T."/>
            <person name="McGarry J.W."/>
            <person name="Darby A.C."/>
            <person name="Makepeace B.L."/>
        </authorList>
    </citation>
    <scope>NUCLEOTIDE SEQUENCE [LARGE SCALE GENOMIC DNA]</scope>
    <source>
        <strain evidence="3">UoL-WK</strain>
    </source>
</reference>
<dbReference type="AlphaFoldDB" id="A0A3S3PX21"/>
<evidence type="ECO:0000313" key="3">
    <source>
        <dbReference type="EMBL" id="RWR99341.1"/>
    </source>
</evidence>
<dbReference type="InterPro" id="IPR036116">
    <property type="entry name" value="FN3_sf"/>
</dbReference>
<dbReference type="SUPFAM" id="SSF49265">
    <property type="entry name" value="Fibronectin type III"/>
    <property type="match status" value="1"/>
</dbReference>
<proteinExistence type="predicted"/>
<evidence type="ECO:0000259" key="1">
    <source>
        <dbReference type="PROSITE" id="PS50835"/>
    </source>
</evidence>
<dbReference type="PANTHER" id="PTHR23278">
    <property type="entry name" value="SIDESTEP PROTEIN"/>
    <property type="match status" value="1"/>
</dbReference>
<dbReference type="InterPro" id="IPR003961">
    <property type="entry name" value="FN3_dom"/>
</dbReference>
<accession>A0A3S3PX21</accession>
<dbReference type="STRING" id="1965070.A0A3S3PX21"/>
<feature type="domain" description="Ig-like" evidence="1">
    <location>
        <begin position="42"/>
        <end position="167"/>
    </location>
</feature>
<dbReference type="InterPro" id="IPR007110">
    <property type="entry name" value="Ig-like_dom"/>
</dbReference>
<gene>
    <name evidence="3" type="ORF">B4U79_13493</name>
</gene>
<evidence type="ECO:0000313" key="4">
    <source>
        <dbReference type="Proteomes" id="UP000285301"/>
    </source>
</evidence>
<dbReference type="CDD" id="cd00063">
    <property type="entry name" value="FN3"/>
    <property type="match status" value="1"/>
</dbReference>
<dbReference type="EMBL" id="NCKU01015648">
    <property type="protein sequence ID" value="RWR99341.1"/>
    <property type="molecule type" value="Genomic_DNA"/>
</dbReference>
<feature type="non-terminal residue" evidence="3">
    <location>
        <position position="252"/>
    </location>
</feature>
<organism evidence="3 4">
    <name type="scientific">Dinothrombium tinctorium</name>
    <dbReference type="NCBI Taxonomy" id="1965070"/>
    <lineage>
        <taxon>Eukaryota</taxon>
        <taxon>Metazoa</taxon>
        <taxon>Ecdysozoa</taxon>
        <taxon>Arthropoda</taxon>
        <taxon>Chelicerata</taxon>
        <taxon>Arachnida</taxon>
        <taxon>Acari</taxon>
        <taxon>Acariformes</taxon>
        <taxon>Trombidiformes</taxon>
        <taxon>Prostigmata</taxon>
        <taxon>Anystina</taxon>
        <taxon>Parasitengona</taxon>
        <taxon>Trombidioidea</taxon>
        <taxon>Trombidiidae</taxon>
        <taxon>Dinothrombium</taxon>
    </lineage>
</organism>
<evidence type="ECO:0000259" key="2">
    <source>
        <dbReference type="PROSITE" id="PS50853"/>
    </source>
</evidence>
<feature type="domain" description="Fibronectin type-III" evidence="2">
    <location>
        <begin position="152"/>
        <end position="246"/>
    </location>
</feature>
<dbReference type="PANTHER" id="PTHR23278:SF19">
    <property type="entry name" value="OBSCURIN"/>
    <property type="match status" value="1"/>
</dbReference>
<dbReference type="InterPro" id="IPR013783">
    <property type="entry name" value="Ig-like_fold"/>
</dbReference>
<dbReference type="Gene3D" id="2.60.40.10">
    <property type="entry name" value="Immunoglobulins"/>
    <property type="match status" value="2"/>
</dbReference>
<comment type="caution">
    <text evidence="3">The sequence shown here is derived from an EMBL/GenBank/DDBJ whole genome shotgun (WGS) entry which is preliminary data.</text>
</comment>
<sequence>SVLNFVPKREDNGVYLICRAENIRLANSALEDRLKLDVYYEPIANVALRISNKLGFVKENDQIWLECRANAKPNASDFVWLRNDELLNEDRRKDPPICKANQKFVYGIGLGETARVLCDVDAYPIGVKFFWTINDTQSPLNQKYPVNRAPQAVSNCQITESSEDSVSINCDPGYDGGLEQIFHLEVYQIALNDQNLILLRNLTNKHPSFRVAQLQASTNYHFNVYSSNIKGKSVKTVRLKAKTSKTKTSLSA</sequence>